<dbReference type="PANTHER" id="PTHR24422:SF10">
    <property type="entry name" value="CHEMOTAXIS PROTEIN METHYLTRANSFERASE 2"/>
    <property type="match status" value="1"/>
</dbReference>
<evidence type="ECO:0000259" key="4">
    <source>
        <dbReference type="PROSITE" id="PS50112"/>
    </source>
</evidence>
<dbReference type="InterPro" id="IPR000727">
    <property type="entry name" value="T_SNARE_dom"/>
</dbReference>
<organism evidence="7 8">
    <name type="scientific">Rhodocista pekingensis</name>
    <dbReference type="NCBI Taxonomy" id="201185"/>
    <lineage>
        <taxon>Bacteria</taxon>
        <taxon>Pseudomonadati</taxon>
        <taxon>Pseudomonadota</taxon>
        <taxon>Alphaproteobacteria</taxon>
        <taxon>Rhodospirillales</taxon>
        <taxon>Azospirillaceae</taxon>
        <taxon>Rhodocista</taxon>
    </lineage>
</organism>
<keyword evidence="2" id="KW-0807">Transducer</keyword>
<gene>
    <name evidence="7" type="ORF">ACFQPS_19750</name>
</gene>
<feature type="domain" description="T-SNARE coiled-coil homology" evidence="6">
    <location>
        <begin position="409"/>
        <end position="471"/>
    </location>
</feature>
<proteinExistence type="inferred from homology"/>
<dbReference type="InterPro" id="IPR000014">
    <property type="entry name" value="PAS"/>
</dbReference>
<dbReference type="SUPFAM" id="SSF58104">
    <property type="entry name" value="Methyl-accepting chemotaxis protein (MCP) signaling domain"/>
    <property type="match status" value="1"/>
</dbReference>
<dbReference type="CDD" id="cd00130">
    <property type="entry name" value="PAS"/>
    <property type="match status" value="2"/>
</dbReference>
<dbReference type="InterPro" id="IPR050903">
    <property type="entry name" value="Bact_Chemotaxis_MeTrfase"/>
</dbReference>
<evidence type="ECO:0000256" key="1">
    <source>
        <dbReference type="ARBA" id="ARBA00029447"/>
    </source>
</evidence>
<feature type="domain" description="PAC" evidence="5">
    <location>
        <begin position="85"/>
        <end position="137"/>
    </location>
</feature>
<feature type="domain" description="PAS" evidence="4">
    <location>
        <begin position="26"/>
        <end position="68"/>
    </location>
</feature>
<dbReference type="Pfam" id="PF08447">
    <property type="entry name" value="PAS_3"/>
    <property type="match status" value="2"/>
</dbReference>
<dbReference type="Pfam" id="PF00015">
    <property type="entry name" value="MCPsignal"/>
    <property type="match status" value="1"/>
</dbReference>
<feature type="domain" description="Methyl-accepting transducer" evidence="3">
    <location>
        <begin position="257"/>
        <end position="493"/>
    </location>
</feature>
<name>A0ABW2L233_9PROT</name>
<evidence type="ECO:0000259" key="6">
    <source>
        <dbReference type="PROSITE" id="PS50192"/>
    </source>
</evidence>
<dbReference type="PROSITE" id="PS50111">
    <property type="entry name" value="CHEMOTAXIS_TRANSDUC_2"/>
    <property type="match status" value="1"/>
</dbReference>
<dbReference type="PROSITE" id="PS50192">
    <property type="entry name" value="T_SNARE"/>
    <property type="match status" value="1"/>
</dbReference>
<comment type="caution">
    <text evidence="7">The sequence shown here is derived from an EMBL/GenBank/DDBJ whole genome shotgun (WGS) entry which is preliminary data.</text>
</comment>
<evidence type="ECO:0000259" key="5">
    <source>
        <dbReference type="PROSITE" id="PS50113"/>
    </source>
</evidence>
<comment type="similarity">
    <text evidence="1">Belongs to the methyl-accepting chemotaxis (MCP) protein family.</text>
</comment>
<dbReference type="Gene3D" id="1.10.287.950">
    <property type="entry name" value="Methyl-accepting chemotaxis protein"/>
    <property type="match status" value="1"/>
</dbReference>
<dbReference type="SUPFAM" id="SSF55785">
    <property type="entry name" value="PYP-like sensor domain (PAS domain)"/>
    <property type="match status" value="2"/>
</dbReference>
<dbReference type="PRINTS" id="PR00260">
    <property type="entry name" value="CHEMTRNSDUCR"/>
</dbReference>
<evidence type="ECO:0000313" key="8">
    <source>
        <dbReference type="Proteomes" id="UP001596456"/>
    </source>
</evidence>
<dbReference type="InterPro" id="IPR013655">
    <property type="entry name" value="PAS_fold_3"/>
</dbReference>
<protein>
    <submittedName>
        <fullName evidence="7">PAS domain-containing protein</fullName>
    </submittedName>
</protein>
<keyword evidence="8" id="KW-1185">Reference proteome</keyword>
<dbReference type="RefSeq" id="WP_377361020.1">
    <property type="nucleotide sequence ID" value="NZ_JBHTCM010000028.1"/>
</dbReference>
<dbReference type="NCBIfam" id="TIGR00229">
    <property type="entry name" value="sensory_box"/>
    <property type="match status" value="2"/>
</dbReference>
<dbReference type="InterPro" id="IPR001610">
    <property type="entry name" value="PAC"/>
</dbReference>
<evidence type="ECO:0000259" key="3">
    <source>
        <dbReference type="PROSITE" id="PS50111"/>
    </source>
</evidence>
<dbReference type="InterPro" id="IPR004089">
    <property type="entry name" value="MCPsignal_dom"/>
</dbReference>
<dbReference type="SMART" id="SM00086">
    <property type="entry name" value="PAC"/>
    <property type="match status" value="2"/>
</dbReference>
<dbReference type="SMART" id="SM00091">
    <property type="entry name" value="PAS"/>
    <property type="match status" value="2"/>
</dbReference>
<dbReference type="Gene3D" id="3.30.450.20">
    <property type="entry name" value="PAS domain"/>
    <property type="match status" value="2"/>
</dbReference>
<dbReference type="PANTHER" id="PTHR24422">
    <property type="entry name" value="CHEMOTAXIS PROTEIN METHYLTRANSFERASE"/>
    <property type="match status" value="1"/>
</dbReference>
<dbReference type="InterPro" id="IPR004090">
    <property type="entry name" value="Chemotax_Me-accpt_rcpt"/>
</dbReference>
<feature type="domain" description="PAS" evidence="4">
    <location>
        <begin position="154"/>
        <end position="178"/>
    </location>
</feature>
<evidence type="ECO:0000313" key="7">
    <source>
        <dbReference type="EMBL" id="MFC7335413.1"/>
    </source>
</evidence>
<dbReference type="SMART" id="SM00283">
    <property type="entry name" value="MA"/>
    <property type="match status" value="1"/>
</dbReference>
<dbReference type="Proteomes" id="UP001596456">
    <property type="component" value="Unassembled WGS sequence"/>
</dbReference>
<sequence length="494" mass="53525">MLDLFRSRTIDAMQAQLAALDRSLAVIEFTMDGKVLTANANFLKLMGYSLAEIQGREHTLFVDPRERSSAAYRDFWAKLGRGEYHSGEFKRIAKGGREVWIEGTYNPVLGPDGRPAKVVKYAADITAQKMEYANLLGQVNAITRSQAVIEFGLDGTVLTANENFLKLMGYTLAEIVGRPHAQFVDAAARDSEDYRTFWQTLRSGRFLNGQYKRIGKGGREVWIEGSYNPVLDLNGKPCKIVKFATDITAQMELLGNLKTLIDRNFGEIDSALDVSERQAGRASESAGDTLANVQMVASSAEELAASIREIAQNMQRSRDATDQAVERADAADQATQRLTDAATAMTGIVDLIRTIAGQINLLALNATIEAARAGEAGRGFAVVATEVKNLANQAAQATSQITREIEGVQSVSGEVVGTLREIREAIGMVREHVAGTASAIEEQSAVTRDMSQTMQTTAQDVGTATRSLGEIAAALRQVGQAISRTKEAAQVLAR</sequence>
<accession>A0ABW2L233</accession>
<dbReference type="InterPro" id="IPR000700">
    <property type="entry name" value="PAS-assoc_C"/>
</dbReference>
<evidence type="ECO:0000256" key="2">
    <source>
        <dbReference type="PROSITE-ProRule" id="PRU00284"/>
    </source>
</evidence>
<feature type="domain" description="PAC" evidence="5">
    <location>
        <begin position="207"/>
        <end position="259"/>
    </location>
</feature>
<dbReference type="PROSITE" id="PS50112">
    <property type="entry name" value="PAS"/>
    <property type="match status" value="2"/>
</dbReference>
<dbReference type="EMBL" id="JBHTCM010000028">
    <property type="protein sequence ID" value="MFC7335413.1"/>
    <property type="molecule type" value="Genomic_DNA"/>
</dbReference>
<reference evidence="8" key="1">
    <citation type="journal article" date="2019" name="Int. J. Syst. Evol. Microbiol.">
        <title>The Global Catalogue of Microorganisms (GCM) 10K type strain sequencing project: providing services to taxonomists for standard genome sequencing and annotation.</title>
        <authorList>
            <consortium name="The Broad Institute Genomics Platform"/>
            <consortium name="The Broad Institute Genome Sequencing Center for Infectious Disease"/>
            <person name="Wu L."/>
            <person name="Ma J."/>
        </authorList>
    </citation>
    <scope>NUCLEOTIDE SEQUENCE [LARGE SCALE GENOMIC DNA]</scope>
    <source>
        <strain evidence="8">CGMCC 1.16275</strain>
    </source>
</reference>
<dbReference type="InterPro" id="IPR035965">
    <property type="entry name" value="PAS-like_dom_sf"/>
</dbReference>
<dbReference type="PROSITE" id="PS50113">
    <property type="entry name" value="PAC"/>
    <property type="match status" value="2"/>
</dbReference>